<comment type="caution">
    <text evidence="1">The sequence shown here is derived from an EMBL/GenBank/DDBJ whole genome shotgun (WGS) entry which is preliminary data.</text>
</comment>
<name>A0ACC3DVD2_9PEZI</name>
<reference evidence="1" key="1">
    <citation type="submission" date="2024-09" db="EMBL/GenBank/DDBJ databases">
        <title>Black Yeasts Isolated from many extreme environments.</title>
        <authorList>
            <person name="Coleine C."/>
            <person name="Stajich J.E."/>
            <person name="Selbmann L."/>
        </authorList>
    </citation>
    <scope>NUCLEOTIDE SEQUENCE</scope>
    <source>
        <strain evidence="1">CCFEE 5737</strain>
    </source>
</reference>
<dbReference type="EMBL" id="JAWDJW010000434">
    <property type="protein sequence ID" value="KAK3080712.1"/>
    <property type="molecule type" value="Genomic_DNA"/>
</dbReference>
<evidence type="ECO:0000313" key="2">
    <source>
        <dbReference type="Proteomes" id="UP001186974"/>
    </source>
</evidence>
<accession>A0ACC3DVD2</accession>
<evidence type="ECO:0000313" key="1">
    <source>
        <dbReference type="EMBL" id="KAK3080712.1"/>
    </source>
</evidence>
<organism evidence="1 2">
    <name type="scientific">Coniosporium uncinatum</name>
    <dbReference type="NCBI Taxonomy" id="93489"/>
    <lineage>
        <taxon>Eukaryota</taxon>
        <taxon>Fungi</taxon>
        <taxon>Dikarya</taxon>
        <taxon>Ascomycota</taxon>
        <taxon>Pezizomycotina</taxon>
        <taxon>Dothideomycetes</taxon>
        <taxon>Dothideomycetes incertae sedis</taxon>
        <taxon>Coniosporium</taxon>
    </lineage>
</organism>
<gene>
    <name evidence="1" type="ORF">LTS18_013848</name>
</gene>
<proteinExistence type="predicted"/>
<dbReference type="Proteomes" id="UP001186974">
    <property type="component" value="Unassembled WGS sequence"/>
</dbReference>
<sequence length="190" mass="19371">MSRRGREERPCQRFLLFPCLRSLSGVCSISISTREILVPSETTTVTALAWQTGAPLLHTASIDGALPTSALAEPASPTISADSGSSASASYSAALETTTTISSVLTTKITSTKEVVTEKIPITVPVPTALVVSVIETKTEEETAPTAVSSPSSLGAVSSTAYTIQEGAGSVQTIVPVEPVPQVGGAGLAV</sequence>
<protein>
    <submittedName>
        <fullName evidence="1">Uncharacterized protein</fullName>
    </submittedName>
</protein>
<keyword evidence="2" id="KW-1185">Reference proteome</keyword>